<evidence type="ECO:0000256" key="6">
    <source>
        <dbReference type="ARBA" id="ARBA00023053"/>
    </source>
</evidence>
<evidence type="ECO:0000256" key="7">
    <source>
        <dbReference type="ARBA" id="ARBA00023065"/>
    </source>
</evidence>
<evidence type="ECO:0000256" key="5">
    <source>
        <dbReference type="ARBA" id="ARBA00022989"/>
    </source>
</evidence>
<sequence>QEEDEEKEEEVSGAAPDFVTFASSCTLHGLSHIFVEGSLGARQALWALAFLLSLSLFLYQVADRIAYYLEYHHVTLLREEDSPEMLFPAVTFCNINRARLSQLSQQDLLYLAPLVDYESGMELGFTPAQPDPRDQEEPLNLWGFFNRTCHQLEDMLLSCSYRGQQCGPGDFAAVFTRYGKCYTFNAGQDGKPRLISMKGGTGNGLEIMLDIQQDEYLPVWGETDETSFEAGIKVQIHSQDEPPLIDQLGFGVAPGFQTFVSCQEQRLIYLPPPWGDCKAVVGDSDTIPPATPTLCLLAGDAPYCTPEQYKECADPALDFLVEKDNEYCVCEMPCNVTRYGKELSMVKIPSKASAKYLAKKYNKSEQYIGENILVLDIFFEALNYETIEQKKAYEVAGLLGDIGGQMGLFIGASILTVLELFDYAYEVIKHRLCRGAKCHKNHKRNNTDKGVTLSMDDVKRHNPCESLRGHPAGMTYAANILPHHPARGTFEDFTC</sequence>
<dbReference type="Proteomes" id="UP000627253">
    <property type="component" value="Unassembled WGS sequence"/>
</dbReference>
<evidence type="ECO:0000256" key="10">
    <source>
        <dbReference type="ARBA" id="ARBA00023201"/>
    </source>
</evidence>
<organism evidence="13 14">
    <name type="scientific">Tricholaema leucomelas</name>
    <name type="common">pied barbet</name>
    <dbReference type="NCBI Taxonomy" id="240729"/>
    <lineage>
        <taxon>Eukaryota</taxon>
        <taxon>Metazoa</taxon>
        <taxon>Chordata</taxon>
        <taxon>Craniata</taxon>
        <taxon>Vertebrata</taxon>
        <taxon>Euteleostomi</taxon>
        <taxon>Archelosauria</taxon>
        <taxon>Archosauria</taxon>
        <taxon>Dinosauria</taxon>
        <taxon>Saurischia</taxon>
        <taxon>Theropoda</taxon>
        <taxon>Coelurosauria</taxon>
        <taxon>Aves</taxon>
        <taxon>Neognathae</taxon>
        <taxon>Neoaves</taxon>
        <taxon>Telluraves</taxon>
        <taxon>Coraciimorphae</taxon>
        <taxon>Piciformes</taxon>
        <taxon>Lybiidae</taxon>
        <taxon>Tricholaema lacrymosa</taxon>
    </lineage>
</organism>
<dbReference type="GO" id="GO:0005886">
    <property type="term" value="C:plasma membrane"/>
    <property type="evidence" value="ECO:0007669"/>
    <property type="project" value="TreeGrafter"/>
</dbReference>
<dbReference type="InterPro" id="IPR001873">
    <property type="entry name" value="ENaC"/>
</dbReference>
<dbReference type="GO" id="GO:0015280">
    <property type="term" value="F:ligand-gated sodium channel activity"/>
    <property type="evidence" value="ECO:0007669"/>
    <property type="project" value="TreeGrafter"/>
</dbReference>
<keyword evidence="5" id="KW-1133">Transmembrane helix</keyword>
<dbReference type="GO" id="GO:0160128">
    <property type="term" value="F:pH-gated monoatomic ion channel activity"/>
    <property type="evidence" value="ECO:0007669"/>
    <property type="project" value="TreeGrafter"/>
</dbReference>
<protein>
    <submittedName>
        <fullName evidence="13">ASIC1 protein</fullName>
    </submittedName>
</protein>
<keyword evidence="14" id="KW-1185">Reference proteome</keyword>
<evidence type="ECO:0000256" key="2">
    <source>
        <dbReference type="ARBA" id="ARBA00022448"/>
    </source>
</evidence>
<comment type="caution">
    <text evidence="13">The sequence shown here is derived from an EMBL/GenBank/DDBJ whole genome shotgun (WGS) entry which is preliminary data.</text>
</comment>
<proteinExistence type="inferred from homology"/>
<keyword evidence="7 12" id="KW-0406">Ion transport</keyword>
<gene>
    <name evidence="13" type="primary">Asic1_1</name>
    <name evidence="13" type="ORF">TRILEU_R02660</name>
</gene>
<feature type="non-terminal residue" evidence="13">
    <location>
        <position position="1"/>
    </location>
</feature>
<evidence type="ECO:0000256" key="8">
    <source>
        <dbReference type="ARBA" id="ARBA00023136"/>
    </source>
</evidence>
<evidence type="ECO:0000256" key="3">
    <source>
        <dbReference type="ARBA" id="ARBA00022461"/>
    </source>
</evidence>
<evidence type="ECO:0000256" key="11">
    <source>
        <dbReference type="ARBA" id="ARBA00023303"/>
    </source>
</evidence>
<name>A0A852J3R7_9PICI</name>
<dbReference type="PANTHER" id="PTHR11690">
    <property type="entry name" value="AMILORIDE-SENSITIVE SODIUM CHANNEL-RELATED"/>
    <property type="match status" value="1"/>
</dbReference>
<dbReference type="PRINTS" id="PR01078">
    <property type="entry name" value="AMINACHANNEL"/>
</dbReference>
<keyword evidence="6" id="KW-0915">Sodium</keyword>
<evidence type="ECO:0000256" key="4">
    <source>
        <dbReference type="ARBA" id="ARBA00022692"/>
    </source>
</evidence>
<feature type="non-terminal residue" evidence="13">
    <location>
        <position position="495"/>
    </location>
</feature>
<dbReference type="Gene3D" id="2.60.470.10">
    <property type="entry name" value="Acid-sensing ion channels like domains"/>
    <property type="match status" value="1"/>
</dbReference>
<comment type="subcellular location">
    <subcellularLocation>
        <location evidence="1">Membrane</location>
        <topology evidence="1">Multi-pass membrane protein</topology>
    </subcellularLocation>
</comment>
<keyword evidence="2 12" id="KW-0813">Transport</keyword>
<dbReference type="OrthoDB" id="6021021at2759"/>
<comment type="similarity">
    <text evidence="12">Belongs to the amiloride-sensitive sodium channel (TC 1.A.6) family.</text>
</comment>
<keyword evidence="3 12" id="KW-0894">Sodium channel</keyword>
<evidence type="ECO:0000256" key="1">
    <source>
        <dbReference type="ARBA" id="ARBA00004141"/>
    </source>
</evidence>
<keyword evidence="10 12" id="KW-0739">Sodium transport</keyword>
<keyword evidence="8" id="KW-0472">Membrane</keyword>
<evidence type="ECO:0000313" key="13">
    <source>
        <dbReference type="EMBL" id="NXX45777.1"/>
    </source>
</evidence>
<evidence type="ECO:0000256" key="12">
    <source>
        <dbReference type="RuleBase" id="RU000679"/>
    </source>
</evidence>
<dbReference type="AlphaFoldDB" id="A0A852J3R7"/>
<evidence type="ECO:0000313" key="14">
    <source>
        <dbReference type="Proteomes" id="UP000627253"/>
    </source>
</evidence>
<evidence type="ECO:0000256" key="9">
    <source>
        <dbReference type="ARBA" id="ARBA00023180"/>
    </source>
</evidence>
<dbReference type="EMBL" id="WAAF01012369">
    <property type="protein sequence ID" value="NXX45777.1"/>
    <property type="molecule type" value="Genomic_DNA"/>
</dbReference>
<keyword evidence="11 12" id="KW-0407">Ion channel</keyword>
<dbReference type="Gene3D" id="1.10.287.770">
    <property type="entry name" value="YojJ-like"/>
    <property type="match status" value="2"/>
</dbReference>
<dbReference type="FunFam" id="1.10.287.770:FF:000001">
    <property type="entry name" value="Acid-sensing ion channel subunit 1"/>
    <property type="match status" value="1"/>
</dbReference>
<accession>A0A852J3R7</accession>
<dbReference type="Pfam" id="PF00858">
    <property type="entry name" value="ASC"/>
    <property type="match status" value="1"/>
</dbReference>
<reference evidence="13" key="1">
    <citation type="submission" date="2020-02" db="EMBL/GenBank/DDBJ databases">
        <title>Bird 10,000 Genomes (B10K) Project - Family phase.</title>
        <authorList>
            <person name="Zhang G."/>
        </authorList>
    </citation>
    <scope>NUCLEOTIDE SEQUENCE</scope>
    <source>
        <strain evidence="13">B10K-DU-002-37</strain>
        <tissue evidence="13">Muscle</tissue>
    </source>
</reference>
<keyword evidence="4 12" id="KW-0812">Transmembrane</keyword>
<dbReference type="PANTHER" id="PTHR11690:SF297">
    <property type="entry name" value="ACID-SENSING ION CHANNEL 1B"/>
    <property type="match status" value="1"/>
</dbReference>
<keyword evidence="9" id="KW-0325">Glycoprotein</keyword>